<organism evidence="2 3">
    <name type="scientific">Epilithonimonas zeae</name>
    <dbReference type="NCBI Taxonomy" id="1416779"/>
    <lineage>
        <taxon>Bacteria</taxon>
        <taxon>Pseudomonadati</taxon>
        <taxon>Bacteroidota</taxon>
        <taxon>Flavobacteriia</taxon>
        <taxon>Flavobacteriales</taxon>
        <taxon>Weeksellaceae</taxon>
        <taxon>Chryseobacterium group</taxon>
        <taxon>Epilithonimonas</taxon>
    </lineage>
</organism>
<gene>
    <name evidence="2" type="ORF">SAMN05444409_0214</name>
</gene>
<feature type="chain" id="PRO_5009935575" evidence="1">
    <location>
        <begin position="20"/>
        <end position="157"/>
    </location>
</feature>
<dbReference type="STRING" id="1416779.SAMN05444409_0214"/>
<accession>A0A1N6E180</accession>
<evidence type="ECO:0000313" key="2">
    <source>
        <dbReference type="EMBL" id="SIN76815.1"/>
    </source>
</evidence>
<feature type="signal peptide" evidence="1">
    <location>
        <begin position="1"/>
        <end position="19"/>
    </location>
</feature>
<keyword evidence="3" id="KW-1185">Reference proteome</keyword>
<dbReference type="Proteomes" id="UP000185207">
    <property type="component" value="Unassembled WGS sequence"/>
</dbReference>
<reference evidence="3" key="1">
    <citation type="submission" date="2016-11" db="EMBL/GenBank/DDBJ databases">
        <authorList>
            <person name="Varghese N."/>
            <person name="Submissions S."/>
        </authorList>
    </citation>
    <scope>NUCLEOTIDE SEQUENCE [LARGE SCALE GENOMIC DNA]</scope>
    <source>
        <strain evidence="3">DSM 27623</strain>
    </source>
</reference>
<protein>
    <submittedName>
        <fullName evidence="2">Uncharacterized protein</fullName>
    </submittedName>
</protein>
<sequence length="157" mass="17861">MKKLFFLLILVFGIIHSKAQTESLIMNNTESYIGTIDDKTKIKVGFYSVFLDKDSPETYKVKGYSDVEGTKSNFSGTIILNIERTKKSPKGNLKIYDFKFSEEGTGKHNGTFSGDMLSLSLGKLAFIGFEGNWENYEQSLKFPVYFDNSNKIYNLKK</sequence>
<keyword evidence="1" id="KW-0732">Signal</keyword>
<evidence type="ECO:0000256" key="1">
    <source>
        <dbReference type="SAM" id="SignalP"/>
    </source>
</evidence>
<proteinExistence type="predicted"/>
<name>A0A1N6E180_9FLAO</name>
<dbReference type="EMBL" id="FSRK01000001">
    <property type="protein sequence ID" value="SIN76815.1"/>
    <property type="molecule type" value="Genomic_DNA"/>
</dbReference>
<dbReference type="AlphaFoldDB" id="A0A1N6E180"/>
<dbReference type="OrthoDB" id="1253417at2"/>
<evidence type="ECO:0000313" key="3">
    <source>
        <dbReference type="Proteomes" id="UP000185207"/>
    </source>
</evidence>
<dbReference type="RefSeq" id="WP_139297237.1">
    <property type="nucleotide sequence ID" value="NZ_FSRK01000001.1"/>
</dbReference>